<dbReference type="InterPro" id="IPR056861">
    <property type="entry name" value="HMCN1-like_VWA"/>
</dbReference>
<comment type="subcellular location">
    <subcellularLocation>
        <location evidence="1">Secreted</location>
    </subcellularLocation>
</comment>
<evidence type="ECO:0000313" key="7">
    <source>
        <dbReference type="Proteomes" id="UP000095280"/>
    </source>
</evidence>
<dbReference type="InterPro" id="IPR004166">
    <property type="entry name" value="a-kinase_dom"/>
</dbReference>
<dbReference type="InterPro" id="IPR002035">
    <property type="entry name" value="VWF_A"/>
</dbReference>
<proteinExistence type="predicted"/>
<dbReference type="SMART" id="SM00811">
    <property type="entry name" value="Alpha_kinase"/>
    <property type="match status" value="1"/>
</dbReference>
<dbReference type="InterPro" id="IPR052969">
    <property type="entry name" value="Thr-specific_kinase-like"/>
</dbReference>
<dbReference type="Pfam" id="PF25106">
    <property type="entry name" value="VWA_4"/>
    <property type="match status" value="1"/>
</dbReference>
<dbReference type="Proteomes" id="UP000095280">
    <property type="component" value="Unplaced"/>
</dbReference>
<dbReference type="InterPro" id="IPR036465">
    <property type="entry name" value="vWFA_dom_sf"/>
</dbReference>
<protein>
    <submittedName>
        <fullName evidence="8">Alpha-type protein kinase domain-containing protein</fullName>
    </submittedName>
</protein>
<dbReference type="PROSITE" id="PS51158">
    <property type="entry name" value="ALPHA_KINASE"/>
    <property type="match status" value="1"/>
</dbReference>
<dbReference type="GO" id="GO:0005524">
    <property type="term" value="F:ATP binding"/>
    <property type="evidence" value="ECO:0007669"/>
    <property type="project" value="InterPro"/>
</dbReference>
<evidence type="ECO:0000256" key="6">
    <source>
        <dbReference type="ARBA" id="ARBA00022777"/>
    </source>
</evidence>
<dbReference type="Gene3D" id="3.20.200.10">
    <property type="entry name" value="MHCK/EF2 kinase"/>
    <property type="match status" value="1"/>
</dbReference>
<name>A0A1I8H3S1_9PLAT</name>
<dbReference type="PANTHER" id="PTHR47763">
    <property type="entry name" value="ALPHA-PROTEIN KINASE VWKA"/>
    <property type="match status" value="1"/>
</dbReference>
<evidence type="ECO:0000313" key="8">
    <source>
        <dbReference type="WBParaSite" id="maker-uti_cns_0004191-snap-gene-0.14-mRNA-1"/>
    </source>
</evidence>
<dbReference type="Pfam" id="PF02816">
    <property type="entry name" value="Alpha_kinase"/>
    <property type="match status" value="1"/>
</dbReference>
<keyword evidence="4" id="KW-0808">Transferase</keyword>
<accession>A0A1I8H3S1</accession>
<dbReference type="SUPFAM" id="SSF56112">
    <property type="entry name" value="Protein kinase-like (PK-like)"/>
    <property type="match status" value="1"/>
</dbReference>
<dbReference type="CDD" id="cd00198">
    <property type="entry name" value="vWFA"/>
    <property type="match status" value="1"/>
</dbReference>
<keyword evidence="2" id="KW-0964">Secreted</keyword>
<sequence>MEKHMDLSRLNQRLRNICENGGVEFGPDPTDEEEQVRRFQLALAITQNNIKKTMSQIKQSRSVDMCFLLDATGSMAGHIRGTKDSIKKILNTLVRSQQNQATVEKIRFAVVAYRDLTDSVPLEVSDFSENAEQCIGFLERIAATGGGDVPEDVFGGLEATTKLSWSETAGTRIIFHICDAPCHGNEYHPSYIPDSYPNGDPKGRTEHYLFDQIKKLKIDYYFGEINKSTAQMLIKFAIAYGRTIEHFEVAGIEQIAGSVIQSIATSVERNVENSKLVACPKNLPEVALNPEIPDWSKRPVNVGQFLEFAAPSSIACIIDDKAIKQEHGSSVKVRISESPFAQGAERLAFYALLADFGEHTSGDSPSSDQLMVLKEPKSMNKHDKILDRCNSSCEVQTIAAFLATEFSKSTPSGIEIKFITTKTLVLSQPSSRTMTCEEFMGKDALFVKFTNNLNYTVERRADEMKKCGIEPEALDYITAFSHWTWNATKGFLIVVDLQGCIRKSSGNSKPQIWMTDPAIHCKDVTRYHPTNLGTEGIEEFFSTHQCNRFCKDLIKP</sequence>
<evidence type="ECO:0000256" key="4">
    <source>
        <dbReference type="ARBA" id="ARBA00022679"/>
    </source>
</evidence>
<organism evidence="7 8">
    <name type="scientific">Macrostomum lignano</name>
    <dbReference type="NCBI Taxonomy" id="282301"/>
    <lineage>
        <taxon>Eukaryota</taxon>
        <taxon>Metazoa</taxon>
        <taxon>Spiralia</taxon>
        <taxon>Lophotrochozoa</taxon>
        <taxon>Platyhelminthes</taxon>
        <taxon>Rhabditophora</taxon>
        <taxon>Macrostomorpha</taxon>
        <taxon>Macrostomida</taxon>
        <taxon>Macrostomidae</taxon>
        <taxon>Macrostomum</taxon>
    </lineage>
</organism>
<evidence type="ECO:0000256" key="5">
    <source>
        <dbReference type="ARBA" id="ARBA00022729"/>
    </source>
</evidence>
<keyword evidence="7" id="KW-1185">Reference proteome</keyword>
<keyword evidence="3" id="KW-0723">Serine/threonine-protein kinase</keyword>
<dbReference type="WBParaSite" id="maker-uti_cns_0004191-snap-gene-0.14-mRNA-1">
    <property type="protein sequence ID" value="maker-uti_cns_0004191-snap-gene-0.14-mRNA-1"/>
    <property type="gene ID" value="maker-uti_cns_0004191-snap-gene-0.14"/>
</dbReference>
<dbReference type="GO" id="GO:0004674">
    <property type="term" value="F:protein serine/threonine kinase activity"/>
    <property type="evidence" value="ECO:0007669"/>
    <property type="project" value="UniProtKB-KW"/>
</dbReference>
<dbReference type="Gene3D" id="3.40.50.410">
    <property type="entry name" value="von Willebrand factor, type A domain"/>
    <property type="match status" value="1"/>
</dbReference>
<dbReference type="SUPFAM" id="SSF53300">
    <property type="entry name" value="vWA-like"/>
    <property type="match status" value="1"/>
</dbReference>
<dbReference type="InterPro" id="IPR011009">
    <property type="entry name" value="Kinase-like_dom_sf"/>
</dbReference>
<dbReference type="PANTHER" id="PTHR47763:SF4">
    <property type="entry name" value="ALPHA-PROTEIN KINASE VWKA"/>
    <property type="match status" value="1"/>
</dbReference>
<evidence type="ECO:0000256" key="3">
    <source>
        <dbReference type="ARBA" id="ARBA00022527"/>
    </source>
</evidence>
<evidence type="ECO:0000256" key="1">
    <source>
        <dbReference type="ARBA" id="ARBA00004613"/>
    </source>
</evidence>
<keyword evidence="6" id="KW-0418">Kinase</keyword>
<dbReference type="AlphaFoldDB" id="A0A1I8H3S1"/>
<reference evidence="8" key="1">
    <citation type="submission" date="2016-11" db="UniProtKB">
        <authorList>
            <consortium name="WormBaseParasite"/>
        </authorList>
    </citation>
    <scope>IDENTIFICATION</scope>
</reference>
<dbReference type="PROSITE" id="PS50234">
    <property type="entry name" value="VWFA"/>
    <property type="match status" value="1"/>
</dbReference>
<dbReference type="OrthoDB" id="301415at2759"/>
<keyword evidence="5" id="KW-0732">Signal</keyword>
<evidence type="ECO:0000256" key="2">
    <source>
        <dbReference type="ARBA" id="ARBA00022525"/>
    </source>
</evidence>